<gene>
    <name evidence="1" type="ORF">LZC94_17310</name>
</gene>
<dbReference type="EMBL" id="CP089984">
    <property type="protein sequence ID" value="WXB18983.1"/>
    <property type="molecule type" value="Genomic_DNA"/>
</dbReference>
<reference evidence="1 2" key="1">
    <citation type="submission" date="2021-12" db="EMBL/GenBank/DDBJ databases">
        <title>Discovery of the Pendulisporaceae a myxobacterial family with distinct sporulation behavior and unique specialized metabolism.</title>
        <authorList>
            <person name="Garcia R."/>
            <person name="Popoff A."/>
            <person name="Bader C.D."/>
            <person name="Loehr J."/>
            <person name="Walesch S."/>
            <person name="Walt C."/>
            <person name="Boldt J."/>
            <person name="Bunk B."/>
            <person name="Haeckl F.J.F.P.J."/>
            <person name="Gunesch A.P."/>
            <person name="Birkelbach J."/>
            <person name="Nuebel U."/>
            <person name="Pietschmann T."/>
            <person name="Bach T."/>
            <person name="Mueller R."/>
        </authorList>
    </citation>
    <scope>NUCLEOTIDE SEQUENCE [LARGE SCALE GENOMIC DNA]</scope>
    <source>
        <strain evidence="1 2">MSr11954</strain>
    </source>
</reference>
<keyword evidence="2" id="KW-1185">Reference proteome</keyword>
<organism evidence="1 2">
    <name type="scientific">Pendulispora albinea</name>
    <dbReference type="NCBI Taxonomy" id="2741071"/>
    <lineage>
        <taxon>Bacteria</taxon>
        <taxon>Pseudomonadati</taxon>
        <taxon>Myxococcota</taxon>
        <taxon>Myxococcia</taxon>
        <taxon>Myxococcales</taxon>
        <taxon>Sorangiineae</taxon>
        <taxon>Pendulisporaceae</taxon>
        <taxon>Pendulispora</taxon>
    </lineage>
</organism>
<name>A0ABZ2M8Z0_9BACT</name>
<dbReference type="RefSeq" id="WP_394828608.1">
    <property type="nucleotide sequence ID" value="NZ_CP089984.1"/>
</dbReference>
<protein>
    <submittedName>
        <fullName evidence="1">Uncharacterized protein</fullName>
    </submittedName>
</protein>
<sequence>MDPLGNPIAERIAEKLAAYLGPNTSRVAVKTFTIKALGRGPETLKLEDVPQLQAALRPMLRTFVGRAYAEVLLGQIGKELGL</sequence>
<accession>A0ABZ2M8Z0</accession>
<evidence type="ECO:0000313" key="2">
    <source>
        <dbReference type="Proteomes" id="UP001370348"/>
    </source>
</evidence>
<dbReference type="Proteomes" id="UP001370348">
    <property type="component" value="Chromosome"/>
</dbReference>
<evidence type="ECO:0000313" key="1">
    <source>
        <dbReference type="EMBL" id="WXB18983.1"/>
    </source>
</evidence>
<proteinExistence type="predicted"/>